<feature type="region of interest" description="Disordered" evidence="5">
    <location>
        <begin position="146"/>
        <end position="192"/>
    </location>
</feature>
<dbReference type="CDD" id="cd00067">
    <property type="entry name" value="GAL4"/>
    <property type="match status" value="1"/>
</dbReference>
<accession>A0A8H3C728</accession>
<evidence type="ECO:0000256" key="1">
    <source>
        <dbReference type="ARBA" id="ARBA00023015"/>
    </source>
</evidence>
<feature type="compositionally biased region" description="Polar residues" evidence="5">
    <location>
        <begin position="150"/>
        <end position="180"/>
    </location>
</feature>
<dbReference type="AlphaFoldDB" id="A0A8H3C728"/>
<dbReference type="InterPro" id="IPR050675">
    <property type="entry name" value="OAF3"/>
</dbReference>
<proteinExistence type="predicted"/>
<name>A0A8H3C728_9AGAM</name>
<evidence type="ECO:0000256" key="4">
    <source>
        <dbReference type="ARBA" id="ARBA00023242"/>
    </source>
</evidence>
<dbReference type="Pfam" id="PF00172">
    <property type="entry name" value="Zn_clus"/>
    <property type="match status" value="1"/>
</dbReference>
<evidence type="ECO:0000313" key="7">
    <source>
        <dbReference type="EMBL" id="CAE6475432.1"/>
    </source>
</evidence>
<dbReference type="SUPFAM" id="SSF57701">
    <property type="entry name" value="Zn2/Cys6 DNA-binding domain"/>
    <property type="match status" value="1"/>
</dbReference>
<dbReference type="Gene3D" id="4.10.240.10">
    <property type="entry name" value="Zn(2)-C6 fungal-type DNA-binding domain"/>
    <property type="match status" value="1"/>
</dbReference>
<keyword evidence="2" id="KW-0238">DNA-binding</keyword>
<protein>
    <recommendedName>
        <fullName evidence="6">Zn(2)-C6 fungal-type domain-containing protein</fullName>
    </recommendedName>
</protein>
<reference evidence="7" key="1">
    <citation type="submission" date="2021-01" db="EMBL/GenBank/DDBJ databases">
        <authorList>
            <person name="Kaushik A."/>
        </authorList>
    </citation>
    <scope>NUCLEOTIDE SEQUENCE</scope>
    <source>
        <strain evidence="7">AG1-1C</strain>
    </source>
</reference>
<sequence>MQIRPGYSGAAFVIGNGSGSGTPMTALFSKAIDFAWKRAVKRQETQLTFIITAIQIDRRTSGPGRPFKVYSLTLPRLSSAPNMQKSRPGPIGTSCLSCKRRRKKCDQRRPTCERCEVGDFECLGYDHINPIITRVARPMRPLLPRPVENANHSSSELLNETEVSGGSSSRNTRTKNTVLTPSHMHEPPGSLCISPRSRTKTHILDQASVSDFASSHTQSTDRLRLCPTQAPGGPISILQKMANMYIRSPKSLSDPFKFLDDQWFVQFIVAQSERVMSYWYFKPLRADDYKEQLQLKISGRLNNTKSTRWIFLTVTGVIESFATGDMSHVQLYESWIEYIEGSLRAELGLELTPSEMRNRWFEWVHVSLIKIMLFNNLNTHQALRKIASVFLQVIYSSPTLWPADSDLTRVPLSNILVSASHELAYFTLVDCTYAMVSGLPQQVEYDTTVHSCVPPLSRYQLTHGFPTELLLVLAL</sequence>
<evidence type="ECO:0000256" key="3">
    <source>
        <dbReference type="ARBA" id="ARBA00023163"/>
    </source>
</evidence>
<comment type="caution">
    <text evidence="7">The sequence shown here is derived from an EMBL/GenBank/DDBJ whole genome shotgun (WGS) entry which is preliminary data.</text>
</comment>
<dbReference type="InterPro" id="IPR036864">
    <property type="entry name" value="Zn2-C6_fun-type_DNA-bd_sf"/>
</dbReference>
<keyword evidence="4" id="KW-0539">Nucleus</keyword>
<dbReference type="GO" id="GO:0003677">
    <property type="term" value="F:DNA binding"/>
    <property type="evidence" value="ECO:0007669"/>
    <property type="project" value="UniProtKB-KW"/>
</dbReference>
<dbReference type="PROSITE" id="PS50048">
    <property type="entry name" value="ZN2_CY6_FUNGAL_2"/>
    <property type="match status" value="1"/>
</dbReference>
<dbReference type="EMBL" id="CAJMWS010001207">
    <property type="protein sequence ID" value="CAE6475432.1"/>
    <property type="molecule type" value="Genomic_DNA"/>
</dbReference>
<dbReference type="PANTHER" id="PTHR31069">
    <property type="entry name" value="OLEATE-ACTIVATED TRANSCRIPTION FACTOR 1-RELATED"/>
    <property type="match status" value="1"/>
</dbReference>
<organism evidence="7 8">
    <name type="scientific">Rhizoctonia solani</name>
    <dbReference type="NCBI Taxonomy" id="456999"/>
    <lineage>
        <taxon>Eukaryota</taxon>
        <taxon>Fungi</taxon>
        <taxon>Dikarya</taxon>
        <taxon>Basidiomycota</taxon>
        <taxon>Agaricomycotina</taxon>
        <taxon>Agaricomycetes</taxon>
        <taxon>Cantharellales</taxon>
        <taxon>Ceratobasidiaceae</taxon>
        <taxon>Rhizoctonia</taxon>
    </lineage>
</organism>
<dbReference type="GO" id="GO:0000981">
    <property type="term" value="F:DNA-binding transcription factor activity, RNA polymerase II-specific"/>
    <property type="evidence" value="ECO:0007669"/>
    <property type="project" value="InterPro"/>
</dbReference>
<evidence type="ECO:0000256" key="5">
    <source>
        <dbReference type="SAM" id="MobiDB-lite"/>
    </source>
</evidence>
<keyword evidence="1" id="KW-0805">Transcription regulation</keyword>
<dbReference type="PROSITE" id="PS00463">
    <property type="entry name" value="ZN2_CY6_FUNGAL_1"/>
    <property type="match status" value="1"/>
</dbReference>
<gene>
    <name evidence="7" type="ORF">RDB_LOCUS183534</name>
</gene>
<evidence type="ECO:0000259" key="6">
    <source>
        <dbReference type="PROSITE" id="PS50048"/>
    </source>
</evidence>
<dbReference type="InterPro" id="IPR001138">
    <property type="entry name" value="Zn2Cys6_DnaBD"/>
</dbReference>
<keyword evidence="3" id="KW-0804">Transcription</keyword>
<dbReference type="PANTHER" id="PTHR31069:SF32">
    <property type="entry name" value="ARGININE METABOLISM REGULATION PROTEIN II"/>
    <property type="match status" value="1"/>
</dbReference>
<feature type="domain" description="Zn(2)-C6 fungal-type" evidence="6">
    <location>
        <begin position="94"/>
        <end position="122"/>
    </location>
</feature>
<dbReference type="GO" id="GO:0008270">
    <property type="term" value="F:zinc ion binding"/>
    <property type="evidence" value="ECO:0007669"/>
    <property type="project" value="InterPro"/>
</dbReference>
<evidence type="ECO:0000313" key="8">
    <source>
        <dbReference type="Proteomes" id="UP000663846"/>
    </source>
</evidence>
<dbReference type="Proteomes" id="UP000663846">
    <property type="component" value="Unassembled WGS sequence"/>
</dbReference>
<dbReference type="SMART" id="SM00066">
    <property type="entry name" value="GAL4"/>
    <property type="match status" value="1"/>
</dbReference>
<evidence type="ECO:0000256" key="2">
    <source>
        <dbReference type="ARBA" id="ARBA00023125"/>
    </source>
</evidence>